<reference evidence="2 3" key="1">
    <citation type="journal article" date="2016" name="Nat. Commun.">
        <title>Thousands of microbial genomes shed light on interconnected biogeochemical processes in an aquifer system.</title>
        <authorList>
            <person name="Anantharaman K."/>
            <person name="Brown C.T."/>
            <person name="Hug L.A."/>
            <person name="Sharon I."/>
            <person name="Castelle C.J."/>
            <person name="Probst A.J."/>
            <person name="Thomas B.C."/>
            <person name="Singh A."/>
            <person name="Wilkins M.J."/>
            <person name="Karaoz U."/>
            <person name="Brodie E.L."/>
            <person name="Williams K.H."/>
            <person name="Hubbard S.S."/>
            <person name="Banfield J.F."/>
        </authorList>
    </citation>
    <scope>NUCLEOTIDE SEQUENCE [LARGE SCALE GENOMIC DNA]</scope>
</reference>
<evidence type="ECO:0000313" key="2">
    <source>
        <dbReference type="EMBL" id="OHA08440.1"/>
    </source>
</evidence>
<dbReference type="CDD" id="cd02440">
    <property type="entry name" value="AdoMet_MTases"/>
    <property type="match status" value="1"/>
</dbReference>
<dbReference type="InterPro" id="IPR029063">
    <property type="entry name" value="SAM-dependent_MTases_sf"/>
</dbReference>
<dbReference type="STRING" id="1802281.A3A44_00845"/>
<protein>
    <recommendedName>
        <fullName evidence="1">Methyltransferase type 11 domain-containing protein</fullName>
    </recommendedName>
</protein>
<dbReference type="Pfam" id="PF08241">
    <property type="entry name" value="Methyltransf_11"/>
    <property type="match status" value="1"/>
</dbReference>
<dbReference type="SUPFAM" id="SSF53335">
    <property type="entry name" value="S-adenosyl-L-methionine-dependent methyltransferases"/>
    <property type="match status" value="1"/>
</dbReference>
<dbReference type="AlphaFoldDB" id="A0A1G2LA47"/>
<proteinExistence type="predicted"/>
<dbReference type="InterPro" id="IPR013216">
    <property type="entry name" value="Methyltransf_11"/>
</dbReference>
<organism evidence="2 3">
    <name type="scientific">Candidatus Sungbacteria bacterium RIFCSPLOWO2_01_FULL_60_25</name>
    <dbReference type="NCBI Taxonomy" id="1802281"/>
    <lineage>
        <taxon>Bacteria</taxon>
        <taxon>Candidatus Sungiibacteriota</taxon>
    </lineage>
</organism>
<dbReference type="PANTHER" id="PTHR42912">
    <property type="entry name" value="METHYLTRANSFERASE"/>
    <property type="match status" value="1"/>
</dbReference>
<gene>
    <name evidence="2" type="ORF">A3A44_00845</name>
</gene>
<dbReference type="EMBL" id="MHQT01000040">
    <property type="protein sequence ID" value="OHA08440.1"/>
    <property type="molecule type" value="Genomic_DNA"/>
</dbReference>
<evidence type="ECO:0000259" key="1">
    <source>
        <dbReference type="Pfam" id="PF08241"/>
    </source>
</evidence>
<comment type="caution">
    <text evidence="2">The sequence shown here is derived from an EMBL/GenBank/DDBJ whole genome shotgun (WGS) entry which is preliminary data.</text>
</comment>
<dbReference type="Gene3D" id="3.40.50.150">
    <property type="entry name" value="Vaccinia Virus protein VP39"/>
    <property type="match status" value="1"/>
</dbReference>
<dbReference type="InterPro" id="IPR050508">
    <property type="entry name" value="Methyltransf_Superfamily"/>
</dbReference>
<dbReference type="Proteomes" id="UP000178977">
    <property type="component" value="Unassembled WGS sequence"/>
</dbReference>
<dbReference type="GO" id="GO:0008757">
    <property type="term" value="F:S-adenosylmethionine-dependent methyltransferase activity"/>
    <property type="evidence" value="ECO:0007669"/>
    <property type="project" value="InterPro"/>
</dbReference>
<accession>A0A1G2LA47</accession>
<sequence length="267" mass="30035">MVEPAQSGRFYDAYGASMDAALEAKIMDIEPWLKGGLVVDRGCGTGALAKYLAAKGHKVVGIDLSDSLWKDEPGVIHADIMDPVFADGFVNNVILSSVMHEVYSYHGCSRAAVVVCLANSARELKPGGSIVIRDIWSPEADAEAVELEFEKDTHERFVDFSCKWPERKGAFTEMTHLGPYRGYVPMRVAVEFLAKKDYIRHWDLELREVYTALPLSFYREVAGVLGLMVREAKPIRNDWIIENRWSRGVRGDLPPYTNQIIVLEKQR</sequence>
<evidence type="ECO:0000313" key="3">
    <source>
        <dbReference type="Proteomes" id="UP000178977"/>
    </source>
</evidence>
<name>A0A1G2LA47_9BACT</name>
<feature type="domain" description="Methyltransferase type 11" evidence="1">
    <location>
        <begin position="40"/>
        <end position="132"/>
    </location>
</feature>